<dbReference type="Pfam" id="PF01654">
    <property type="entry name" value="Cyt_bd_oxida_I"/>
    <property type="match status" value="1"/>
</dbReference>
<dbReference type="GO" id="GO:0016682">
    <property type="term" value="F:oxidoreductase activity, acting on diphenols and related substances as donors, oxygen as acceptor"/>
    <property type="evidence" value="ECO:0007669"/>
    <property type="project" value="TreeGrafter"/>
</dbReference>
<dbReference type="GO" id="GO:0009055">
    <property type="term" value="F:electron transfer activity"/>
    <property type="evidence" value="ECO:0007669"/>
    <property type="project" value="UniProtKB-UniRule"/>
</dbReference>
<evidence type="ECO:0000256" key="3">
    <source>
        <dbReference type="ARBA" id="ARBA00022448"/>
    </source>
</evidence>
<keyword evidence="7 13" id="KW-0812">Transmembrane</keyword>
<dbReference type="PANTHER" id="PTHR30365">
    <property type="entry name" value="CYTOCHROME D UBIQUINOL OXIDASE"/>
    <property type="match status" value="1"/>
</dbReference>
<dbReference type="EMBL" id="CP001359">
    <property type="protein sequence ID" value="ACL67194.1"/>
    <property type="molecule type" value="Genomic_DNA"/>
</dbReference>
<dbReference type="GO" id="GO:0020037">
    <property type="term" value="F:heme binding"/>
    <property type="evidence" value="ECO:0007669"/>
    <property type="project" value="TreeGrafter"/>
</dbReference>
<evidence type="ECO:0000256" key="6">
    <source>
        <dbReference type="ARBA" id="ARBA00022617"/>
    </source>
</evidence>
<dbReference type="HOGENOM" id="CLU_030555_3_1_7"/>
<dbReference type="GO" id="GO:0019646">
    <property type="term" value="P:aerobic electron transport chain"/>
    <property type="evidence" value="ECO:0007669"/>
    <property type="project" value="InterPro"/>
</dbReference>
<evidence type="ECO:0000256" key="2">
    <source>
        <dbReference type="ARBA" id="ARBA00009819"/>
    </source>
</evidence>
<evidence type="ECO:0000256" key="1">
    <source>
        <dbReference type="ARBA" id="ARBA00004429"/>
    </source>
</evidence>
<sequence>MDALTLARLQFAVTAGFHFLFPPITIGLGWLLVLAEWFGWKHQDAVYVEVAKFFGRLFAITFAVGVATGIVMEFQFGTNWSAYSKFVGDIFGAPLAAEGVFAFFLESTFLGLYLWGRGRVSKGLHWFSALMVAVGATLSAFWIIVANSWQQTPTGYVVRNGRAELVDFWAAVWNPSTLPRYFHTVVGALVVGAFVMAGVAAWHLLRDAESAFARKALKLAVAWGLLVSCLEVMPFGHLHAQQVARTQPEKFAAIEGLYTSQTGAPLVLFAVPFSEPPRLKGTLEIPGLLSWMAFGDTGAHVQGLDQFPPANRPPLWLTFVSFHNMVLLGVWFIAIMAWSAWQWYRGRLWTDRFTLRALVWSIPLPIVACQLGWVAAEVGRQPWIVYGLLRTGQAHSPTVTAAEIAFSLGLFGLVYLALGALWLTLMVKKARVAPRLPAAERARAAA</sequence>
<evidence type="ECO:0000256" key="7">
    <source>
        <dbReference type="ARBA" id="ARBA00022692"/>
    </source>
</evidence>
<keyword evidence="5" id="KW-0997">Cell inner membrane</keyword>
<dbReference type="AlphaFoldDB" id="B8J7L4"/>
<evidence type="ECO:0000256" key="5">
    <source>
        <dbReference type="ARBA" id="ARBA00022519"/>
    </source>
</evidence>
<dbReference type="InterPro" id="IPR002585">
    <property type="entry name" value="Cyt-d_ubiquinol_oxidase_su_1"/>
</dbReference>
<dbReference type="RefSeq" id="WP_015934934.1">
    <property type="nucleotide sequence ID" value="NC_011891.1"/>
</dbReference>
<feature type="transmembrane region" description="Helical" evidence="13">
    <location>
        <begin position="50"/>
        <end position="71"/>
    </location>
</feature>
<reference evidence="14" key="1">
    <citation type="submission" date="2009-01" db="EMBL/GenBank/DDBJ databases">
        <title>Complete sequence of Anaeromyxobacter dehalogenans 2CP-1.</title>
        <authorList>
            <consortium name="US DOE Joint Genome Institute"/>
            <person name="Lucas S."/>
            <person name="Copeland A."/>
            <person name="Lapidus A."/>
            <person name="Glavina del Rio T."/>
            <person name="Dalin E."/>
            <person name="Tice H."/>
            <person name="Bruce D."/>
            <person name="Goodwin L."/>
            <person name="Pitluck S."/>
            <person name="Saunders E."/>
            <person name="Brettin T."/>
            <person name="Detter J.C."/>
            <person name="Han C."/>
            <person name="Larimer F."/>
            <person name="Land M."/>
            <person name="Hauser L."/>
            <person name="Kyrpides N."/>
            <person name="Ovchinnikova G."/>
            <person name="Beliaev A.S."/>
            <person name="Richardson P."/>
        </authorList>
    </citation>
    <scope>NUCLEOTIDE SEQUENCE</scope>
    <source>
        <strain evidence="14">2CP-1</strain>
    </source>
</reference>
<gene>
    <name evidence="14" type="ordered locus">A2cp1_3871</name>
</gene>
<keyword evidence="12 13" id="KW-0472">Membrane</keyword>
<keyword evidence="3 13" id="KW-0813">Transport</keyword>
<protein>
    <submittedName>
        <fullName evidence="14">Cytochrome bd ubiquinol oxidase subunit I</fullName>
    </submittedName>
</protein>
<evidence type="ECO:0000256" key="9">
    <source>
        <dbReference type="ARBA" id="ARBA00022982"/>
    </source>
</evidence>
<keyword evidence="4 13" id="KW-1003">Cell membrane</keyword>
<feature type="transmembrane region" description="Helical" evidence="13">
    <location>
        <begin position="91"/>
        <end position="114"/>
    </location>
</feature>
<accession>B8J7L4</accession>
<evidence type="ECO:0000256" key="4">
    <source>
        <dbReference type="ARBA" id="ARBA00022475"/>
    </source>
</evidence>
<feature type="transmembrane region" description="Helical" evidence="13">
    <location>
        <begin position="181"/>
        <end position="205"/>
    </location>
</feature>
<name>B8J7L4_ANAD2</name>
<dbReference type="GO" id="GO:0046872">
    <property type="term" value="F:metal ion binding"/>
    <property type="evidence" value="ECO:0007669"/>
    <property type="project" value="UniProtKB-UniRule"/>
</dbReference>
<feature type="transmembrane region" description="Helical" evidence="13">
    <location>
        <begin position="126"/>
        <end position="145"/>
    </location>
</feature>
<keyword evidence="8 13" id="KW-0479">Metal-binding</keyword>
<feature type="transmembrane region" description="Helical" evidence="13">
    <location>
        <begin position="315"/>
        <end position="341"/>
    </location>
</feature>
<comment type="subcellular location">
    <subcellularLocation>
        <location evidence="1">Cell inner membrane</location>
        <topology evidence="1">Multi-pass membrane protein</topology>
    </subcellularLocation>
</comment>
<dbReference type="PIRSF" id="PIRSF006446">
    <property type="entry name" value="Cyt_quinol_oxidase_1"/>
    <property type="match status" value="1"/>
</dbReference>
<evidence type="ECO:0000256" key="10">
    <source>
        <dbReference type="ARBA" id="ARBA00022989"/>
    </source>
</evidence>
<feature type="transmembrane region" description="Helical" evidence="13">
    <location>
        <begin position="217"/>
        <end position="236"/>
    </location>
</feature>
<feature type="transmembrane region" description="Helical" evidence="13">
    <location>
        <begin position="20"/>
        <end position="38"/>
    </location>
</feature>
<evidence type="ECO:0000313" key="15">
    <source>
        <dbReference type="Proteomes" id="UP000007089"/>
    </source>
</evidence>
<dbReference type="Proteomes" id="UP000007089">
    <property type="component" value="Chromosome"/>
</dbReference>
<comment type="similarity">
    <text evidence="2 13">Belongs to the cytochrome ubiquinol oxidase subunit 1 family.</text>
</comment>
<keyword evidence="6 13" id="KW-0349">Heme</keyword>
<evidence type="ECO:0000256" key="13">
    <source>
        <dbReference type="PIRNR" id="PIRNR006446"/>
    </source>
</evidence>
<keyword evidence="15" id="KW-1185">Reference proteome</keyword>
<organism evidence="14 15">
    <name type="scientific">Anaeromyxobacter dehalogenans (strain ATCC BAA-258 / DSM 21875 / 2CP-1)</name>
    <dbReference type="NCBI Taxonomy" id="455488"/>
    <lineage>
        <taxon>Bacteria</taxon>
        <taxon>Pseudomonadati</taxon>
        <taxon>Myxococcota</taxon>
        <taxon>Myxococcia</taxon>
        <taxon>Myxococcales</taxon>
        <taxon>Cystobacterineae</taxon>
        <taxon>Anaeromyxobacteraceae</taxon>
        <taxon>Anaeromyxobacter</taxon>
    </lineage>
</organism>
<keyword evidence="11 13" id="KW-0408">Iron</keyword>
<evidence type="ECO:0000313" key="14">
    <source>
        <dbReference type="EMBL" id="ACL67194.1"/>
    </source>
</evidence>
<dbReference type="GO" id="GO:0005886">
    <property type="term" value="C:plasma membrane"/>
    <property type="evidence" value="ECO:0007669"/>
    <property type="project" value="UniProtKB-SubCell"/>
</dbReference>
<feature type="transmembrane region" description="Helical" evidence="13">
    <location>
        <begin position="404"/>
        <end position="425"/>
    </location>
</feature>
<dbReference type="PANTHER" id="PTHR30365:SF0">
    <property type="entry name" value="CYTOCHROME BD-I UBIQUINOL OXIDASE SUBUNIT 1"/>
    <property type="match status" value="1"/>
</dbReference>
<dbReference type="KEGG" id="acp:A2cp1_3871"/>
<evidence type="ECO:0000256" key="8">
    <source>
        <dbReference type="ARBA" id="ARBA00022723"/>
    </source>
</evidence>
<keyword evidence="10 13" id="KW-1133">Transmembrane helix</keyword>
<evidence type="ECO:0000256" key="12">
    <source>
        <dbReference type="ARBA" id="ARBA00023136"/>
    </source>
</evidence>
<keyword evidence="9 13" id="KW-0249">Electron transport</keyword>
<dbReference type="GO" id="GO:0070069">
    <property type="term" value="C:cytochrome complex"/>
    <property type="evidence" value="ECO:0007669"/>
    <property type="project" value="UniProtKB-UniRule"/>
</dbReference>
<evidence type="ECO:0000256" key="11">
    <source>
        <dbReference type="ARBA" id="ARBA00023004"/>
    </source>
</evidence>
<feature type="transmembrane region" description="Helical" evidence="13">
    <location>
        <begin position="353"/>
        <end position="376"/>
    </location>
</feature>
<proteinExistence type="inferred from homology"/>